<evidence type="ECO:0000256" key="1">
    <source>
        <dbReference type="ARBA" id="ARBA00022603"/>
    </source>
</evidence>
<feature type="binding site" evidence="5">
    <location>
        <position position="308"/>
    </location>
    <ligand>
        <name>S-adenosyl-L-methionine</name>
        <dbReference type="ChEBI" id="CHEBI:59789"/>
    </ligand>
</feature>
<evidence type="ECO:0000313" key="8">
    <source>
        <dbReference type="Proteomes" id="UP000236884"/>
    </source>
</evidence>
<gene>
    <name evidence="7" type="primary">rsmB_2</name>
    <name evidence="7" type="ORF">GJW-30_1_03339</name>
</gene>
<comment type="caution">
    <text evidence="5">Lacks conserved residue(s) required for the propagation of feature annotation.</text>
</comment>
<keyword evidence="8" id="KW-1185">Reference proteome</keyword>
<evidence type="ECO:0000256" key="2">
    <source>
        <dbReference type="ARBA" id="ARBA00022679"/>
    </source>
</evidence>
<dbReference type="OrthoDB" id="9810297at2"/>
<keyword evidence="3 5" id="KW-0949">S-adenosyl-L-methionine</keyword>
<keyword evidence="4 5" id="KW-0694">RNA-binding</keyword>
<reference evidence="7 8" key="1">
    <citation type="submission" date="2015-08" db="EMBL/GenBank/DDBJ databases">
        <title>Investigation of the bacterial diversity of lava forest soil.</title>
        <authorList>
            <person name="Lee J.S."/>
        </authorList>
    </citation>
    <scope>NUCLEOTIDE SEQUENCE [LARGE SCALE GENOMIC DNA]</scope>
    <source>
        <strain evidence="7 8">GJW-30</strain>
    </source>
</reference>
<dbReference type="AlphaFoldDB" id="A0A0S3PXX4"/>
<dbReference type="KEGG" id="vgo:GJW-30_1_03339"/>
<feature type="binding site" evidence="5">
    <location>
        <position position="262"/>
    </location>
    <ligand>
        <name>S-adenosyl-L-methionine</name>
        <dbReference type="ChEBI" id="CHEBI:59789"/>
    </ligand>
</feature>
<accession>A0A0S3PXX4</accession>
<feature type="active site" description="Nucleophile" evidence="5">
    <location>
        <position position="361"/>
    </location>
</feature>
<keyword evidence="1 5" id="KW-0489">Methyltransferase</keyword>
<dbReference type="PRINTS" id="PR02008">
    <property type="entry name" value="RCMTFAMILY"/>
</dbReference>
<proteinExistence type="inferred from homology"/>
<dbReference type="SUPFAM" id="SSF53335">
    <property type="entry name" value="S-adenosyl-L-methionine-dependent methyltransferases"/>
    <property type="match status" value="1"/>
</dbReference>
<dbReference type="RefSeq" id="WP_096357315.1">
    <property type="nucleotide sequence ID" value="NZ_AP014946.1"/>
</dbReference>
<dbReference type="Proteomes" id="UP000236884">
    <property type="component" value="Chromosome"/>
</dbReference>
<dbReference type="GO" id="GO:0001510">
    <property type="term" value="P:RNA methylation"/>
    <property type="evidence" value="ECO:0007669"/>
    <property type="project" value="InterPro"/>
</dbReference>
<sequence>MTPAARLSATIEVLDDIIARRRPAADALKDWGLAHRFAGSGDRAAIGSLTFDALRKRASSAWIMGDESPRAIALGMLKRERNFNLAAIEKLTDGGRFAPSPLSEDERARLDTADVSSAPAWVAGDYPEWLDPYLTASFGDDRAEEGAALAARAPVDLRANLIKSDAQKVAAELAEYHAQPTRWSPTGVRIALGSDAKAPPLQSEPGYLKGMFEVQDEGSQLAALFAAPEGGKRVIDLCAGAGGKSLALAALMHNRGEVIATDSDKRRLAPIYARLERASAKCVKVLTPRGKTDVLAEFDLSADLVLVDAPCTGSGAWRRNPDAKWRIRPGALEIREREQAEVLDRAARLVRPGGRLAYVTCSVLDNENGAQVRSFLSRSKSFSVILPDEVISALGERAMVFGKAARLSAEGILMTPRTTETDGFFVSVLRREG</sequence>
<dbReference type="Gene3D" id="3.40.50.150">
    <property type="entry name" value="Vaccinia Virus protein VP39"/>
    <property type="match status" value="1"/>
</dbReference>
<organism evidence="7 8">
    <name type="scientific">Variibacter gotjawalensis</name>
    <dbReference type="NCBI Taxonomy" id="1333996"/>
    <lineage>
        <taxon>Bacteria</taxon>
        <taxon>Pseudomonadati</taxon>
        <taxon>Pseudomonadota</taxon>
        <taxon>Alphaproteobacteria</taxon>
        <taxon>Hyphomicrobiales</taxon>
        <taxon>Nitrobacteraceae</taxon>
        <taxon>Variibacter</taxon>
    </lineage>
</organism>
<dbReference type="CDD" id="cd02440">
    <property type="entry name" value="AdoMet_MTases"/>
    <property type="match status" value="1"/>
</dbReference>
<dbReference type="EC" id="2.1.1.176" evidence="7"/>
<dbReference type="InterPro" id="IPR049560">
    <property type="entry name" value="MeTrfase_RsmB-F_NOP2_cat"/>
</dbReference>
<dbReference type="PROSITE" id="PS51686">
    <property type="entry name" value="SAM_MT_RSMB_NOP"/>
    <property type="match status" value="1"/>
</dbReference>
<name>A0A0S3PXX4_9BRAD</name>
<protein>
    <submittedName>
        <fullName evidence="7">Ribosomal RNA small subunit methyltransferase B</fullName>
        <ecNumber evidence="7">2.1.1.176</ecNumber>
    </submittedName>
</protein>
<dbReference type="PANTHER" id="PTHR22807:SF53">
    <property type="entry name" value="RIBOSOMAL RNA SMALL SUBUNIT METHYLTRANSFERASE B-RELATED"/>
    <property type="match status" value="1"/>
</dbReference>
<comment type="similarity">
    <text evidence="5">Belongs to the class I-like SAM-binding methyltransferase superfamily. RsmB/NOP family.</text>
</comment>
<evidence type="ECO:0000256" key="5">
    <source>
        <dbReference type="PROSITE-ProRule" id="PRU01023"/>
    </source>
</evidence>
<dbReference type="PANTHER" id="PTHR22807">
    <property type="entry name" value="NOP2 YEAST -RELATED NOL1/NOP2/FMU SUN DOMAIN-CONTAINING"/>
    <property type="match status" value="1"/>
</dbReference>
<feature type="domain" description="SAM-dependent MTase RsmB/NOP-type" evidence="6">
    <location>
        <begin position="145"/>
        <end position="432"/>
    </location>
</feature>
<dbReference type="InterPro" id="IPR023267">
    <property type="entry name" value="RCMT"/>
</dbReference>
<keyword evidence="2 5" id="KW-0808">Transferase</keyword>
<dbReference type="GO" id="GO:0003723">
    <property type="term" value="F:RNA binding"/>
    <property type="evidence" value="ECO:0007669"/>
    <property type="project" value="UniProtKB-UniRule"/>
</dbReference>
<dbReference type="EMBL" id="AP014946">
    <property type="protein sequence ID" value="BAT60789.1"/>
    <property type="molecule type" value="Genomic_DNA"/>
</dbReference>
<dbReference type="InterPro" id="IPR029063">
    <property type="entry name" value="SAM-dependent_MTases_sf"/>
</dbReference>
<evidence type="ECO:0000256" key="4">
    <source>
        <dbReference type="ARBA" id="ARBA00022884"/>
    </source>
</evidence>
<evidence type="ECO:0000259" key="6">
    <source>
        <dbReference type="PROSITE" id="PS51686"/>
    </source>
</evidence>
<dbReference type="InterPro" id="IPR001678">
    <property type="entry name" value="MeTrfase_RsmB-F_NOP2_dom"/>
</dbReference>
<dbReference type="GO" id="GO:0008173">
    <property type="term" value="F:RNA methyltransferase activity"/>
    <property type="evidence" value="ECO:0007669"/>
    <property type="project" value="InterPro"/>
</dbReference>
<evidence type="ECO:0000256" key="3">
    <source>
        <dbReference type="ARBA" id="ARBA00022691"/>
    </source>
</evidence>
<dbReference type="Pfam" id="PF01189">
    <property type="entry name" value="Methyltr_RsmB-F"/>
    <property type="match status" value="1"/>
</dbReference>
<evidence type="ECO:0000313" key="7">
    <source>
        <dbReference type="EMBL" id="BAT60789.1"/>
    </source>
</evidence>